<feature type="site" description="Substrate discrimination" evidence="13">
    <location>
        <position position="27"/>
    </location>
</feature>
<evidence type="ECO:0000313" key="15">
    <source>
        <dbReference type="EMBL" id="KRK45399.1"/>
    </source>
</evidence>
<dbReference type="Gene3D" id="1.10.150.20">
    <property type="entry name" value="5' to 3' exonuclease, C-terminal subdomain"/>
    <property type="match status" value="1"/>
</dbReference>
<dbReference type="InterPro" id="IPR024728">
    <property type="entry name" value="PolY_HhH_motif"/>
</dbReference>
<comment type="catalytic activity">
    <reaction evidence="12 13">
        <text>DNA(n) + a 2'-deoxyribonucleoside 5'-triphosphate = DNA(n+1) + diphosphate</text>
        <dbReference type="Rhea" id="RHEA:22508"/>
        <dbReference type="Rhea" id="RHEA-COMP:17339"/>
        <dbReference type="Rhea" id="RHEA-COMP:17340"/>
        <dbReference type="ChEBI" id="CHEBI:33019"/>
        <dbReference type="ChEBI" id="CHEBI:61560"/>
        <dbReference type="ChEBI" id="CHEBI:173112"/>
        <dbReference type="EC" id="2.7.7.7"/>
    </reaction>
</comment>
<dbReference type="RefSeq" id="WP_057974566.1">
    <property type="nucleotide sequence ID" value="NZ_AZDI01000009.1"/>
</dbReference>
<evidence type="ECO:0000256" key="8">
    <source>
        <dbReference type="ARBA" id="ARBA00022842"/>
    </source>
</evidence>
<keyword evidence="3 13" id="KW-0808">Transferase</keyword>
<sequence>MAELNGITIDENLLKRKIIHVDMDAFYASIEEREHPEFIGKPLVIAHDPRKNGGRGVVATANYEARKLGIHSAMAAQEAYEICPKAIFKAPDFTLYKEVSSQLHEIFHEYTEMIEPIAFDEAYLDVTQNKKEIKSAIQVAHLIQREIYQKLHLTCSTGVSYNKFLAKLASDYNKPAGMTLILPGDVIPFLSSLPIGKFRGVGKKTAPKMIDQGIFTGKELLEKSEVELIQQFGKLGYFLYKRVRGVDDRPVEWQRERKSIGSERTYGKLLMTIDEVETQLRYIASLVSETLNKQQKHGKTLVIKVRYQDFTTLTKRLTLDEFIRNDAATIYFYGRQIFDEILGAEKGIRLLGLTMTNLAPIGFENMKLPLFEKKVLNQPL</sequence>
<dbReference type="GO" id="GO:0006261">
    <property type="term" value="P:DNA-templated DNA replication"/>
    <property type="evidence" value="ECO:0007669"/>
    <property type="project" value="UniProtKB-UniRule"/>
</dbReference>
<dbReference type="InterPro" id="IPR017961">
    <property type="entry name" value="DNA_pol_Y-fam_little_finger"/>
</dbReference>
<keyword evidence="9 13" id="KW-0239">DNA-directed DNA polymerase</keyword>
<dbReference type="NCBIfam" id="NF002677">
    <property type="entry name" value="PRK02406.1"/>
    <property type="match status" value="1"/>
</dbReference>
<dbReference type="GeneID" id="83549337"/>
<comment type="cofactor">
    <cofactor evidence="13">
        <name>Mg(2+)</name>
        <dbReference type="ChEBI" id="CHEBI:18420"/>
    </cofactor>
    <text evidence="13">Binds 2 magnesium ions per subunit.</text>
</comment>
<dbReference type="EC" id="2.7.7.7" evidence="13"/>
<feature type="active site" evidence="13">
    <location>
        <position position="121"/>
    </location>
</feature>
<keyword evidence="10 13" id="KW-0238">DNA-binding</keyword>
<evidence type="ECO:0000256" key="13">
    <source>
        <dbReference type="HAMAP-Rule" id="MF_01113"/>
    </source>
</evidence>
<dbReference type="InterPro" id="IPR022880">
    <property type="entry name" value="DNApol_IV"/>
</dbReference>
<comment type="similarity">
    <text evidence="1 13">Belongs to the DNA polymerase type-Y family.</text>
</comment>
<feature type="domain" description="UmuC" evidence="14">
    <location>
        <begin position="18"/>
        <end position="202"/>
    </location>
</feature>
<evidence type="ECO:0000313" key="16">
    <source>
        <dbReference type="Proteomes" id="UP000051450"/>
    </source>
</evidence>
<evidence type="ECO:0000256" key="6">
    <source>
        <dbReference type="ARBA" id="ARBA00022723"/>
    </source>
</evidence>
<evidence type="ECO:0000256" key="7">
    <source>
        <dbReference type="ARBA" id="ARBA00022763"/>
    </source>
</evidence>
<keyword evidence="13" id="KW-0963">Cytoplasm</keyword>
<accession>A0A0R1HS35</accession>
<feature type="binding site" evidence="13">
    <location>
        <position position="120"/>
    </location>
    <ligand>
        <name>Mg(2+)</name>
        <dbReference type="ChEBI" id="CHEBI:18420"/>
    </ligand>
</feature>
<comment type="caution">
    <text evidence="15">The sequence shown here is derived from an EMBL/GenBank/DDBJ whole genome shotgun (WGS) entry which is preliminary data.</text>
</comment>
<dbReference type="GO" id="GO:0003684">
    <property type="term" value="F:damaged DNA binding"/>
    <property type="evidence" value="ECO:0007669"/>
    <property type="project" value="InterPro"/>
</dbReference>
<comment type="subunit">
    <text evidence="13">Monomer.</text>
</comment>
<dbReference type="FunFam" id="3.30.1490.100:FF:000004">
    <property type="entry name" value="DNA polymerase IV"/>
    <property type="match status" value="1"/>
</dbReference>
<dbReference type="InterPro" id="IPR050116">
    <property type="entry name" value="DNA_polymerase-Y"/>
</dbReference>
<keyword evidence="16" id="KW-1185">Reference proteome</keyword>
<evidence type="ECO:0000256" key="12">
    <source>
        <dbReference type="ARBA" id="ARBA00049244"/>
    </source>
</evidence>
<dbReference type="GO" id="GO:0000287">
    <property type="term" value="F:magnesium ion binding"/>
    <property type="evidence" value="ECO:0007669"/>
    <property type="project" value="UniProtKB-UniRule"/>
</dbReference>
<keyword evidence="8 13" id="KW-0460">Magnesium</keyword>
<evidence type="ECO:0000256" key="10">
    <source>
        <dbReference type="ARBA" id="ARBA00023125"/>
    </source>
</evidence>
<dbReference type="Gene3D" id="3.30.70.270">
    <property type="match status" value="1"/>
</dbReference>
<dbReference type="CDD" id="cd03586">
    <property type="entry name" value="PolY_Pol_IV_kappa"/>
    <property type="match status" value="1"/>
</dbReference>
<gene>
    <name evidence="13" type="primary">dinB</name>
    <name evidence="15" type="ORF">FC66_GL001516</name>
</gene>
<name>A0A0R1HS35_9LACO</name>
<dbReference type="PROSITE" id="PS50173">
    <property type="entry name" value="UMUC"/>
    <property type="match status" value="1"/>
</dbReference>
<evidence type="ECO:0000259" key="14">
    <source>
        <dbReference type="PROSITE" id="PS50173"/>
    </source>
</evidence>
<keyword evidence="2 13" id="KW-0515">Mutator protein</keyword>
<dbReference type="InterPro" id="IPR043502">
    <property type="entry name" value="DNA/RNA_pol_sf"/>
</dbReference>
<dbReference type="PANTHER" id="PTHR11076:SF33">
    <property type="entry name" value="DNA POLYMERASE KAPPA"/>
    <property type="match status" value="1"/>
</dbReference>
<keyword evidence="5 13" id="KW-0235">DNA replication</keyword>
<dbReference type="Pfam" id="PF11799">
    <property type="entry name" value="IMS_C"/>
    <property type="match status" value="1"/>
</dbReference>
<dbReference type="PANTHER" id="PTHR11076">
    <property type="entry name" value="DNA REPAIR POLYMERASE UMUC / TRANSFERASE FAMILY MEMBER"/>
    <property type="match status" value="1"/>
</dbReference>
<dbReference type="GO" id="GO:0006281">
    <property type="term" value="P:DNA repair"/>
    <property type="evidence" value="ECO:0007669"/>
    <property type="project" value="UniProtKB-UniRule"/>
</dbReference>
<dbReference type="STRING" id="1423719.FC66_GL001516"/>
<dbReference type="SUPFAM" id="SSF56672">
    <property type="entry name" value="DNA/RNA polymerases"/>
    <property type="match status" value="1"/>
</dbReference>
<comment type="subcellular location">
    <subcellularLocation>
        <location evidence="13">Cytoplasm</location>
    </subcellularLocation>
</comment>
<evidence type="ECO:0000256" key="11">
    <source>
        <dbReference type="ARBA" id="ARBA00023204"/>
    </source>
</evidence>
<keyword evidence="4 13" id="KW-0548">Nucleotidyltransferase</keyword>
<comment type="function">
    <text evidence="13">Poorly processive, error-prone DNA polymerase involved in untargeted mutagenesis. Copies undamaged DNA at stalled replication forks, which arise in vivo from mismatched or misaligned primer ends. These misaligned primers can be extended by PolIV. Exhibits no 3'-5' exonuclease (proofreading) activity. May be involved in translesional synthesis, in conjunction with the beta clamp from PolIII.</text>
</comment>
<dbReference type="Gene3D" id="3.40.1170.60">
    <property type="match status" value="1"/>
</dbReference>
<protein>
    <recommendedName>
        <fullName evidence="13">DNA polymerase IV</fullName>
        <shortName evidence="13">Pol IV</shortName>
        <ecNumber evidence="13">2.7.7.7</ecNumber>
    </recommendedName>
</protein>
<evidence type="ECO:0000256" key="4">
    <source>
        <dbReference type="ARBA" id="ARBA00022695"/>
    </source>
</evidence>
<dbReference type="SUPFAM" id="SSF100879">
    <property type="entry name" value="Lesion bypass DNA polymerase (Y-family), little finger domain"/>
    <property type="match status" value="1"/>
</dbReference>
<dbReference type="GO" id="GO:0009432">
    <property type="term" value="P:SOS response"/>
    <property type="evidence" value="ECO:0007669"/>
    <property type="project" value="TreeGrafter"/>
</dbReference>
<keyword evidence="11 13" id="KW-0234">DNA repair</keyword>
<feature type="binding site" evidence="13">
    <location>
        <position position="22"/>
    </location>
    <ligand>
        <name>Mg(2+)</name>
        <dbReference type="ChEBI" id="CHEBI:18420"/>
    </ligand>
</feature>
<evidence type="ECO:0000256" key="3">
    <source>
        <dbReference type="ARBA" id="ARBA00022679"/>
    </source>
</evidence>
<dbReference type="GO" id="GO:0003887">
    <property type="term" value="F:DNA-directed DNA polymerase activity"/>
    <property type="evidence" value="ECO:0007669"/>
    <property type="project" value="UniProtKB-UniRule"/>
</dbReference>
<proteinExistence type="inferred from homology"/>
<dbReference type="InterPro" id="IPR001126">
    <property type="entry name" value="UmuC"/>
</dbReference>
<dbReference type="GO" id="GO:0005829">
    <property type="term" value="C:cytosol"/>
    <property type="evidence" value="ECO:0007669"/>
    <property type="project" value="TreeGrafter"/>
</dbReference>
<evidence type="ECO:0000256" key="5">
    <source>
        <dbReference type="ARBA" id="ARBA00022705"/>
    </source>
</evidence>
<dbReference type="AlphaFoldDB" id="A0A0R1HS35"/>
<dbReference type="Pfam" id="PF11798">
    <property type="entry name" value="IMS_HHH"/>
    <property type="match status" value="1"/>
</dbReference>
<dbReference type="HAMAP" id="MF_01113">
    <property type="entry name" value="DNApol_IV"/>
    <property type="match status" value="1"/>
</dbReference>
<evidence type="ECO:0000256" key="1">
    <source>
        <dbReference type="ARBA" id="ARBA00010945"/>
    </source>
</evidence>
<keyword evidence="7 13" id="KW-0227">DNA damage</keyword>
<keyword evidence="6 13" id="KW-0479">Metal-binding</keyword>
<dbReference type="Proteomes" id="UP000051450">
    <property type="component" value="Unassembled WGS sequence"/>
</dbReference>
<dbReference type="Gene3D" id="3.30.1490.100">
    <property type="entry name" value="DNA polymerase, Y-family, little finger domain"/>
    <property type="match status" value="1"/>
</dbReference>
<dbReference type="PATRIC" id="fig|1423719.4.peg.1542"/>
<dbReference type="OrthoDB" id="9808813at2"/>
<evidence type="ECO:0000256" key="9">
    <source>
        <dbReference type="ARBA" id="ARBA00022932"/>
    </source>
</evidence>
<dbReference type="InterPro" id="IPR036775">
    <property type="entry name" value="DNA_pol_Y-fam_lit_finger_sf"/>
</dbReference>
<dbReference type="EMBL" id="AZDI01000009">
    <property type="protein sequence ID" value="KRK45399.1"/>
    <property type="molecule type" value="Genomic_DNA"/>
</dbReference>
<organism evidence="15 16">
    <name type="scientific">Dellaglioa algida DSM 15638</name>
    <dbReference type="NCBI Taxonomy" id="1423719"/>
    <lineage>
        <taxon>Bacteria</taxon>
        <taxon>Bacillati</taxon>
        <taxon>Bacillota</taxon>
        <taxon>Bacilli</taxon>
        <taxon>Lactobacillales</taxon>
        <taxon>Lactobacillaceae</taxon>
        <taxon>Dellaglioa</taxon>
    </lineage>
</organism>
<dbReference type="Pfam" id="PF00817">
    <property type="entry name" value="IMS"/>
    <property type="match status" value="1"/>
</dbReference>
<evidence type="ECO:0000256" key="2">
    <source>
        <dbReference type="ARBA" id="ARBA00022457"/>
    </source>
</evidence>
<dbReference type="InterPro" id="IPR043128">
    <property type="entry name" value="Rev_trsase/Diguanyl_cyclase"/>
</dbReference>
<reference evidence="15 16" key="1">
    <citation type="journal article" date="2015" name="Genome Announc.">
        <title>Expanding the biotechnology potential of lactobacilli through comparative genomics of 213 strains and associated genera.</title>
        <authorList>
            <person name="Sun Z."/>
            <person name="Harris H.M."/>
            <person name="McCann A."/>
            <person name="Guo C."/>
            <person name="Argimon S."/>
            <person name="Zhang W."/>
            <person name="Yang X."/>
            <person name="Jeffery I.B."/>
            <person name="Cooney J.C."/>
            <person name="Kagawa T.F."/>
            <person name="Liu W."/>
            <person name="Song Y."/>
            <person name="Salvetti E."/>
            <person name="Wrobel A."/>
            <person name="Rasinkangas P."/>
            <person name="Parkhill J."/>
            <person name="Rea M.C."/>
            <person name="O'Sullivan O."/>
            <person name="Ritari J."/>
            <person name="Douillard F.P."/>
            <person name="Paul Ross R."/>
            <person name="Yang R."/>
            <person name="Briner A.E."/>
            <person name="Felis G.E."/>
            <person name="de Vos W.M."/>
            <person name="Barrangou R."/>
            <person name="Klaenhammer T.R."/>
            <person name="Caufield P.W."/>
            <person name="Cui Y."/>
            <person name="Zhang H."/>
            <person name="O'Toole P.W."/>
        </authorList>
    </citation>
    <scope>NUCLEOTIDE SEQUENCE [LARGE SCALE GENOMIC DNA]</scope>
    <source>
        <strain evidence="15 16">DSM 15638</strain>
    </source>
</reference>
<dbReference type="GO" id="GO:0042276">
    <property type="term" value="P:error-prone translesion synthesis"/>
    <property type="evidence" value="ECO:0007669"/>
    <property type="project" value="TreeGrafter"/>
</dbReference>